<dbReference type="Proteomes" id="UP000006681">
    <property type="component" value="Chromosome"/>
</dbReference>
<sequence length="63" mass="7052">MIAVPLRVGIEIKKEYVYSITIVNAQNHCDVLRNIKTHCESTYGRGHPACQGLETAINHLCKT</sequence>
<evidence type="ECO:0000313" key="1">
    <source>
        <dbReference type="EMBL" id="ADN49554.1"/>
    </source>
</evidence>
<protein>
    <submittedName>
        <fullName evidence="1">Uncharacterized protein</fullName>
    </submittedName>
</protein>
<dbReference type="KEGG" id="vdi:Vdis_0141"/>
<reference evidence="2" key="2">
    <citation type="journal article" date="2010" name="Stand. Genomic Sci.">
        <title>Complete genome sequence of Vulcanisaeta distributa type strain (IC-017T).</title>
        <authorList>
            <person name="Mavromatis K."/>
            <person name="Sikorski J."/>
            <person name="Pabst E."/>
            <person name="Teshima H."/>
            <person name="Lapidus A."/>
            <person name="Lucas S."/>
            <person name="Nolan M."/>
            <person name="Glavina Del Rio T."/>
            <person name="Cheng J."/>
            <person name="Bruce D."/>
            <person name="Goodwin L."/>
            <person name="Pitluck S."/>
            <person name="Liolios K."/>
            <person name="Ivanova N."/>
            <person name="Mikhailova N."/>
            <person name="Pati A."/>
            <person name="Chen A."/>
            <person name="Palaniappan K."/>
            <person name="Land M."/>
            <person name="Hauser L."/>
            <person name="Chang Y."/>
            <person name="Jeffries C."/>
            <person name="Rohde M."/>
            <person name="Spring S."/>
            <person name="Goker M."/>
            <person name="Wirth R."/>
            <person name="Woyke T."/>
            <person name="Bristow J."/>
            <person name="Eisen J."/>
            <person name="Markowitz V."/>
            <person name="Hugenholtz P."/>
            <person name="Klenk H."/>
            <person name="Kyrpides N."/>
        </authorList>
    </citation>
    <scope>NUCLEOTIDE SEQUENCE [LARGE SCALE GENOMIC DNA]</scope>
    <source>
        <strain evidence="2">DSM 14429 / JCM 11212 / NBRC 100878 / IC-017</strain>
    </source>
</reference>
<reference evidence="1 2" key="1">
    <citation type="journal article" date="2010" name="Stand. Genomic Sci.">
        <title>Complete genome sequence of Vulcanisaeta distributa type strain (IC-017).</title>
        <authorList>
            <person name="Mavromatis K."/>
            <person name="Sikorski J."/>
            <person name="Pabst E."/>
            <person name="Teshima H."/>
            <person name="Lapidus A."/>
            <person name="Lucas S."/>
            <person name="Nolan M."/>
            <person name="Glavina Del Rio T."/>
            <person name="Cheng J.F."/>
            <person name="Bruce D."/>
            <person name="Goodwin L."/>
            <person name="Pitluck S."/>
            <person name="Liolios K."/>
            <person name="Ivanova N."/>
            <person name="Mikhailova N."/>
            <person name="Pati A."/>
            <person name="Chen A."/>
            <person name="Palaniappan K."/>
            <person name="Land M."/>
            <person name="Hauser L."/>
            <person name="Chang Y.J."/>
            <person name="Jeffries C.D."/>
            <person name="Rohde M."/>
            <person name="Spring S."/>
            <person name="Goker M."/>
            <person name="Wirth R."/>
            <person name="Woyke T."/>
            <person name="Bristow J."/>
            <person name="Eisen J.A."/>
            <person name="Markowitz V."/>
            <person name="Hugenholtz P."/>
            <person name="Klenk H.P."/>
            <person name="Kyrpides N.C."/>
        </authorList>
    </citation>
    <scope>NUCLEOTIDE SEQUENCE [LARGE SCALE GENOMIC DNA]</scope>
    <source>
        <strain evidence="2">DSM 14429 / JCM 11212 / NBRC 100878 / IC-017</strain>
    </source>
</reference>
<dbReference type="EMBL" id="CP002100">
    <property type="protein sequence ID" value="ADN49554.1"/>
    <property type="molecule type" value="Genomic_DNA"/>
</dbReference>
<dbReference type="GeneID" id="9751058"/>
<keyword evidence="2" id="KW-1185">Reference proteome</keyword>
<organism evidence="1 2">
    <name type="scientific">Vulcanisaeta distributa (strain DSM 14429 / JCM 11212 / NBRC 100878 / IC-017)</name>
    <dbReference type="NCBI Taxonomy" id="572478"/>
    <lineage>
        <taxon>Archaea</taxon>
        <taxon>Thermoproteota</taxon>
        <taxon>Thermoprotei</taxon>
        <taxon>Thermoproteales</taxon>
        <taxon>Thermoproteaceae</taxon>
        <taxon>Vulcanisaeta</taxon>
    </lineage>
</organism>
<gene>
    <name evidence="1" type="ordered locus">Vdis_0141</name>
</gene>
<dbReference type="HOGENOM" id="CLU_2875291_0_0_2"/>
<dbReference type="STRING" id="572478.Vdis_0141"/>
<evidence type="ECO:0000313" key="2">
    <source>
        <dbReference type="Proteomes" id="UP000006681"/>
    </source>
</evidence>
<dbReference type="AlphaFoldDB" id="E1QSN7"/>
<dbReference type="RefSeq" id="WP_013335279.1">
    <property type="nucleotide sequence ID" value="NC_014537.1"/>
</dbReference>
<name>E1QSN7_VULDI</name>
<proteinExistence type="predicted"/>
<accession>E1QSN7</accession>